<dbReference type="EC" id="4.1.1.17" evidence="2"/>
<dbReference type="PANTHER" id="PTHR45229">
    <property type="entry name" value="CONSTITUTIVE ORNITHINE DECARBOXYLASE"/>
    <property type="match status" value="1"/>
</dbReference>
<feature type="domain" description="Orn/Lys/Arg decarboxylases family 1 pyridoxal-P attachment site" evidence="1">
    <location>
        <begin position="1"/>
        <end position="65"/>
    </location>
</feature>
<dbReference type="InterPro" id="IPR015422">
    <property type="entry name" value="PyrdxlP-dep_Trfase_small"/>
</dbReference>
<dbReference type="Proteomes" id="UP000248897">
    <property type="component" value="Chromosome 1"/>
</dbReference>
<dbReference type="Pfam" id="PF01276">
    <property type="entry name" value="OKR_DC_1"/>
    <property type="match status" value="1"/>
</dbReference>
<gene>
    <name evidence="2" type="primary">speC_2</name>
    <name evidence="2" type="ORF">NCTC12961_05016</name>
</gene>
<sequence>MHAGAAGRRMWMDCVKLGIETRKQLLERCSQLRPFIPLQVAGKAWQDYDTDLIANDARFFNFVPARHGTVSKAMRRTNIWSIRASCC</sequence>
<dbReference type="GO" id="GO:0006520">
    <property type="term" value="P:amino acid metabolic process"/>
    <property type="evidence" value="ECO:0007669"/>
    <property type="project" value="InterPro"/>
</dbReference>
<evidence type="ECO:0000313" key="2">
    <source>
        <dbReference type="EMBL" id="SQI45117.1"/>
    </source>
</evidence>
<protein>
    <submittedName>
        <fullName evidence="2">Ornithine decarboxylase, constitutive</fullName>
        <ecNumber evidence="2">4.1.1.17</ecNumber>
    </submittedName>
</protein>
<dbReference type="PANTHER" id="PTHR45229:SF4">
    <property type="entry name" value="CONSTITUTIVE ORNITHINE DECARBOXYLASE"/>
    <property type="match status" value="1"/>
</dbReference>
<dbReference type="EMBL" id="LS483469">
    <property type="protein sequence ID" value="SQI45117.1"/>
    <property type="molecule type" value="Genomic_DNA"/>
</dbReference>
<evidence type="ECO:0000259" key="1">
    <source>
        <dbReference type="Pfam" id="PF01276"/>
    </source>
</evidence>
<keyword evidence="2" id="KW-0456">Lyase</keyword>
<reference evidence="2 3" key="1">
    <citation type="submission" date="2018-06" db="EMBL/GenBank/DDBJ databases">
        <authorList>
            <consortium name="Pathogen Informatics"/>
            <person name="Doyle S."/>
        </authorList>
    </citation>
    <scope>NUCLEOTIDE SEQUENCE [LARGE SCALE GENOMIC DNA]</scope>
    <source>
        <strain evidence="2 3">NCTC12961</strain>
    </source>
</reference>
<dbReference type="GO" id="GO:0030170">
    <property type="term" value="F:pyridoxal phosphate binding"/>
    <property type="evidence" value="ECO:0007669"/>
    <property type="project" value="TreeGrafter"/>
</dbReference>
<dbReference type="InterPro" id="IPR000310">
    <property type="entry name" value="Orn/Lys/Arg_deCO2ase_major_dom"/>
</dbReference>
<name>A0A2X4UZ94_SERPL</name>
<evidence type="ECO:0000313" key="3">
    <source>
        <dbReference type="Proteomes" id="UP000248897"/>
    </source>
</evidence>
<dbReference type="InterPro" id="IPR011193">
    <property type="entry name" value="Orn/lys/arg_de-COase"/>
</dbReference>
<dbReference type="GO" id="GO:0005829">
    <property type="term" value="C:cytosol"/>
    <property type="evidence" value="ECO:0007669"/>
    <property type="project" value="TreeGrafter"/>
</dbReference>
<dbReference type="AlphaFoldDB" id="A0A2X4UZ94"/>
<proteinExistence type="predicted"/>
<accession>A0A2X4UZ94</accession>
<dbReference type="GO" id="GO:0004586">
    <property type="term" value="F:ornithine decarboxylase activity"/>
    <property type="evidence" value="ECO:0007669"/>
    <property type="project" value="UniProtKB-EC"/>
</dbReference>
<organism evidence="2 3">
    <name type="scientific">Serratia plymuthica</name>
    <dbReference type="NCBI Taxonomy" id="82996"/>
    <lineage>
        <taxon>Bacteria</taxon>
        <taxon>Pseudomonadati</taxon>
        <taxon>Pseudomonadota</taxon>
        <taxon>Gammaproteobacteria</taxon>
        <taxon>Enterobacterales</taxon>
        <taxon>Yersiniaceae</taxon>
        <taxon>Serratia</taxon>
    </lineage>
</organism>
<dbReference type="Gene3D" id="3.90.1150.10">
    <property type="entry name" value="Aspartate Aminotransferase, domain 1"/>
    <property type="match status" value="1"/>
</dbReference>